<dbReference type="GeneID" id="20357289"/>
<evidence type="ECO:0000256" key="7">
    <source>
        <dbReference type="ARBA" id="ARBA00023136"/>
    </source>
</evidence>
<feature type="transmembrane region" description="Helical" evidence="9">
    <location>
        <begin position="125"/>
        <end position="147"/>
    </location>
</feature>
<gene>
    <name evidence="11" type="primary">COX3</name>
</gene>
<keyword evidence="8 11" id="KW-0496">Mitochondrion</keyword>
<evidence type="ECO:0000256" key="4">
    <source>
        <dbReference type="ARBA" id="ARBA00022692"/>
    </source>
</evidence>
<dbReference type="GO" id="GO:0006123">
    <property type="term" value="P:mitochondrial electron transport, cytochrome c to oxygen"/>
    <property type="evidence" value="ECO:0007669"/>
    <property type="project" value="TreeGrafter"/>
</dbReference>
<dbReference type="RefSeq" id="YP_009058843.1">
    <property type="nucleotide sequence ID" value="NC_024882.1"/>
</dbReference>
<dbReference type="GO" id="GO:0016020">
    <property type="term" value="C:membrane"/>
    <property type="evidence" value="ECO:0007669"/>
    <property type="project" value="UniProtKB-SubCell"/>
</dbReference>
<dbReference type="CTD" id="4514"/>
<proteinExistence type="inferred from homology"/>
<dbReference type="SMR" id="A0A0U1V5X7"/>
<geneLocation type="mitochondrion" evidence="11"/>
<comment type="similarity">
    <text evidence="2 8">Belongs to the cytochrome c oxidase subunit 3 family.</text>
</comment>
<comment type="subcellular location">
    <subcellularLocation>
        <location evidence="1">Membrane</location>
        <topology evidence="1">Multi-pass membrane protein</topology>
    </subcellularLocation>
</comment>
<accession>A0A0U1V5X7</accession>
<dbReference type="Gene3D" id="1.10.287.70">
    <property type="match status" value="1"/>
</dbReference>
<keyword evidence="4 8" id="KW-0812">Transmembrane</keyword>
<dbReference type="InterPro" id="IPR033945">
    <property type="entry name" value="Cyt_c_oxase_su3_dom"/>
</dbReference>
<feature type="domain" description="Heme-copper oxidase subunit III family profile" evidence="10">
    <location>
        <begin position="2"/>
        <end position="261"/>
    </location>
</feature>
<feature type="transmembrane region" description="Helical" evidence="9">
    <location>
        <begin position="12"/>
        <end position="33"/>
    </location>
</feature>
<dbReference type="Gene3D" id="1.20.120.80">
    <property type="entry name" value="Cytochrome c oxidase, subunit III, four-helix bundle"/>
    <property type="match status" value="1"/>
</dbReference>
<organism evidence="11">
    <name type="scientific">Brachidontes exustus</name>
    <name type="common">Scorched mussel</name>
    <name type="synonym">Mytilus exustus</name>
    <dbReference type="NCBI Taxonomy" id="40254"/>
    <lineage>
        <taxon>Eukaryota</taxon>
        <taxon>Metazoa</taxon>
        <taxon>Spiralia</taxon>
        <taxon>Lophotrochozoa</taxon>
        <taxon>Mollusca</taxon>
        <taxon>Bivalvia</taxon>
        <taxon>Autobranchia</taxon>
        <taxon>Pteriomorphia</taxon>
        <taxon>Mytilida</taxon>
        <taxon>Mytiloidea</taxon>
        <taxon>Mytilidae</taxon>
        <taxon>Brachidontinae</taxon>
        <taxon>Brachidontes</taxon>
    </lineage>
</organism>
<dbReference type="PANTHER" id="PTHR11403">
    <property type="entry name" value="CYTOCHROME C OXIDASE SUBUNIT III"/>
    <property type="match status" value="1"/>
</dbReference>
<feature type="transmembrane region" description="Helical" evidence="9">
    <location>
        <begin position="198"/>
        <end position="220"/>
    </location>
</feature>
<evidence type="ECO:0000313" key="11">
    <source>
        <dbReference type="EMBL" id="AIM58705.1"/>
    </source>
</evidence>
<keyword evidence="7 9" id="KW-0472">Membrane</keyword>
<dbReference type="InterPro" id="IPR024791">
    <property type="entry name" value="Cyt_c/ubiquinol_Oxase_su3"/>
</dbReference>
<feature type="transmembrane region" description="Helical" evidence="9">
    <location>
        <begin position="82"/>
        <end position="105"/>
    </location>
</feature>
<evidence type="ECO:0000256" key="2">
    <source>
        <dbReference type="ARBA" id="ARBA00010581"/>
    </source>
</evidence>
<feature type="transmembrane region" description="Helical" evidence="9">
    <location>
        <begin position="159"/>
        <end position="178"/>
    </location>
</feature>
<dbReference type="GO" id="GO:0005739">
    <property type="term" value="C:mitochondrion"/>
    <property type="evidence" value="ECO:0007669"/>
    <property type="project" value="TreeGrafter"/>
</dbReference>
<feature type="transmembrane region" description="Helical" evidence="9">
    <location>
        <begin position="39"/>
        <end position="61"/>
    </location>
</feature>
<dbReference type="InterPro" id="IPR013833">
    <property type="entry name" value="Cyt_c_oxidase_su3_a-hlx"/>
</dbReference>
<dbReference type="InterPro" id="IPR000298">
    <property type="entry name" value="Cyt_c_oxidase-like_su3"/>
</dbReference>
<keyword evidence="5" id="KW-1278">Translocase</keyword>
<dbReference type="InterPro" id="IPR035973">
    <property type="entry name" value="Cyt_c_oxidase_su3-like_sf"/>
</dbReference>
<protein>
    <recommendedName>
        <fullName evidence="3 8">Cytochrome c oxidase subunit 3</fullName>
    </recommendedName>
</protein>
<evidence type="ECO:0000259" key="10">
    <source>
        <dbReference type="PROSITE" id="PS50253"/>
    </source>
</evidence>
<dbReference type="PROSITE" id="PS50253">
    <property type="entry name" value="COX3"/>
    <property type="match status" value="1"/>
</dbReference>
<evidence type="ECO:0000256" key="8">
    <source>
        <dbReference type="RuleBase" id="RU003375"/>
    </source>
</evidence>
<dbReference type="AlphaFoldDB" id="A0A0U1V5X7"/>
<feature type="transmembrane region" description="Helical" evidence="9">
    <location>
        <begin position="232"/>
        <end position="259"/>
    </location>
</feature>
<reference evidence="11" key="1">
    <citation type="journal article" date="2014" name="Mitochondrial DNA">
        <title>The F type mitochondrial genome of the scorched mussel: Brachidontes exustus, (Mytiloida, Mytilidae).</title>
        <authorList>
            <person name="Bennett K.F."/>
            <person name="Bailey A.W."/>
            <person name="Brambert D.J."/>
            <person name="Ferhati E.W."/>
            <person name="Karson C.A."/>
            <person name="Nafasat U."/>
            <person name="Wadleigh J.K."/>
            <person name="Wright A.H."/>
        </authorList>
    </citation>
    <scope>NUCLEOTIDE SEQUENCE</scope>
    <source>
        <tissue evidence="11">Muscle</tissue>
    </source>
</reference>
<dbReference type="GO" id="GO:0004129">
    <property type="term" value="F:cytochrome-c oxidase activity"/>
    <property type="evidence" value="ECO:0007669"/>
    <property type="project" value="InterPro"/>
</dbReference>
<evidence type="ECO:0000256" key="5">
    <source>
        <dbReference type="ARBA" id="ARBA00022967"/>
    </source>
</evidence>
<comment type="function">
    <text evidence="8">Component of the cytochrome c oxidase, the last enzyme in the mitochondrial electron transport chain which drives oxidative phosphorylation. The respiratory chain contains 3 multisubunit complexes succinate dehydrogenase (complex II, CII), ubiquinol-cytochrome c oxidoreductase (cytochrome b-c1 complex, complex III, CIII) and cytochrome c oxidase (complex IV, CIV), that cooperate to transfer electrons derived from NADH and succinate to molecular oxygen, creating an electrochemical gradient over the inner membrane that drives transmembrane transport and the ATP synthase. Cytochrome c oxidase is the component of the respiratory chain that catalyzes the reduction of oxygen to water. Electrons originating from reduced cytochrome c in the intermembrane space (IMS) are transferred via the dinuclear copper A center (CU(A)) of subunit 2 and heme A of subunit 1 to the active site in subunit 1, a binuclear center (BNC) formed by heme A3 and copper B (CU(B)). The BNC reduces molecular oxygen to 2 water molecules using 4 electrons from cytochrome c in the IMS and 4 protons from the mitochondrial matrix.</text>
</comment>
<sequence>MVRNLYYRVSPSPWPFMVSFCLLDSALGLVTWMSGDDTGLMFIGVGFLLLLCCVTLWWRDLLREGDQGYHTKKVVKNFRDGMAMFIVSEVMFFFSFFWAFFHSSLSPNIEVSGTWPPVGLRIPNAFGIPMVNTGILVLSGAFINYSLGSVRCRNYDHGGIAGLVMAILLSFIFLAIQYHEYQVNSFSMADGIYGSTFYMLTGFHGFHVLAGTMFMLVTLVRMWYGHFLSDRFFGLQACVWYWHFVDIVWIGVWVFFYVWGGGQIFDWWFDYNNGDVWYMRGRHS</sequence>
<keyword evidence="6 9" id="KW-1133">Transmembrane helix</keyword>
<name>A0A0U1V5X7_BRAEX</name>
<evidence type="ECO:0000256" key="9">
    <source>
        <dbReference type="SAM" id="Phobius"/>
    </source>
</evidence>
<evidence type="ECO:0000256" key="3">
    <source>
        <dbReference type="ARBA" id="ARBA00015944"/>
    </source>
</evidence>
<dbReference type="SUPFAM" id="SSF81452">
    <property type="entry name" value="Cytochrome c oxidase subunit III-like"/>
    <property type="match status" value="1"/>
</dbReference>
<dbReference type="Pfam" id="PF00510">
    <property type="entry name" value="COX3"/>
    <property type="match status" value="1"/>
</dbReference>
<evidence type="ECO:0000256" key="1">
    <source>
        <dbReference type="ARBA" id="ARBA00004141"/>
    </source>
</evidence>
<dbReference type="PANTHER" id="PTHR11403:SF7">
    <property type="entry name" value="CYTOCHROME C OXIDASE SUBUNIT 3"/>
    <property type="match status" value="1"/>
</dbReference>
<dbReference type="EMBL" id="KM233636">
    <property type="protein sequence ID" value="AIM58705.1"/>
    <property type="molecule type" value="Genomic_DNA"/>
</dbReference>
<evidence type="ECO:0000256" key="6">
    <source>
        <dbReference type="ARBA" id="ARBA00022989"/>
    </source>
</evidence>
<dbReference type="CDD" id="cd01665">
    <property type="entry name" value="Cyt_c_Oxidase_III"/>
    <property type="match status" value="1"/>
</dbReference>